<dbReference type="PROSITE" id="PS51203">
    <property type="entry name" value="CS"/>
    <property type="match status" value="1"/>
</dbReference>
<feature type="non-terminal residue" evidence="3">
    <location>
        <position position="104"/>
    </location>
</feature>
<dbReference type="GO" id="GO:0051879">
    <property type="term" value="F:Hsp90 protein binding"/>
    <property type="evidence" value="ECO:0007669"/>
    <property type="project" value="InterPro"/>
</dbReference>
<dbReference type="eggNOG" id="KOG3158">
    <property type="taxonomic scope" value="Eukaryota"/>
</dbReference>
<dbReference type="HOGENOM" id="CLU_078883_3_1_1"/>
<dbReference type="OMA" id="ARNYIYL"/>
<evidence type="ECO:0000313" key="4">
    <source>
        <dbReference type="Proteomes" id="UP000000709"/>
    </source>
</evidence>
<reference evidence="3 4" key="1">
    <citation type="journal article" date="2011" name="Proc. Natl. Acad. Sci. U.S.A.">
        <title>Comparative genomics of xylose-fermenting fungi for enhanced biofuel production.</title>
        <authorList>
            <person name="Wohlbach D.J."/>
            <person name="Kuo A."/>
            <person name="Sato T.K."/>
            <person name="Potts K.M."/>
            <person name="Salamov A.A."/>
            <person name="LaButti K.M."/>
            <person name="Sun H."/>
            <person name="Clum A."/>
            <person name="Pangilinan J.L."/>
            <person name="Lindquist E.A."/>
            <person name="Lucas S."/>
            <person name="Lapidus A."/>
            <person name="Jin M."/>
            <person name="Gunawan C."/>
            <person name="Balan V."/>
            <person name="Dale B.E."/>
            <person name="Jeffries T.W."/>
            <person name="Zinkel R."/>
            <person name="Barry K.W."/>
            <person name="Grigoriev I.V."/>
            <person name="Gasch A.P."/>
        </authorList>
    </citation>
    <scope>NUCLEOTIDE SEQUENCE [LARGE SCALE GENOMIC DNA]</scope>
    <source>
        <strain evidence="4">NRRL Y-27907 / 11-Y1</strain>
    </source>
</reference>
<accession>G3AUM8</accession>
<dbReference type="InterPro" id="IPR007052">
    <property type="entry name" value="CS_dom"/>
</dbReference>
<dbReference type="STRING" id="619300.G3AUM8"/>
<name>G3AUM8_SPAPN</name>
<evidence type="ECO:0000313" key="3">
    <source>
        <dbReference type="EMBL" id="EGW30584.1"/>
    </source>
</evidence>
<proteinExistence type="inferred from homology"/>
<dbReference type="GeneID" id="18874743"/>
<dbReference type="OrthoDB" id="1564555at2759"/>
<dbReference type="KEGG" id="spaa:SPAPADRAFT_63423"/>
<dbReference type="GO" id="GO:0005634">
    <property type="term" value="C:nucleus"/>
    <property type="evidence" value="ECO:0007669"/>
    <property type="project" value="EnsemblFungi"/>
</dbReference>
<dbReference type="EMBL" id="GL996505">
    <property type="protein sequence ID" value="EGW30584.1"/>
    <property type="molecule type" value="Genomic_DNA"/>
</dbReference>
<evidence type="ECO:0000256" key="1">
    <source>
        <dbReference type="ARBA" id="ARBA00025733"/>
    </source>
</evidence>
<dbReference type="Proteomes" id="UP000000709">
    <property type="component" value="Unassembled WGS sequence"/>
</dbReference>
<dbReference type="InParanoid" id="G3AUM8"/>
<dbReference type="InterPro" id="IPR008978">
    <property type="entry name" value="HSP20-like_chaperone"/>
</dbReference>
<sequence>MSTQTPSVLWAQRSSADEASKNILYVTIEVLDPIDVKYDLTSSNLKFEANSSDKKIHYNLNIDFFDEVDPENSHVNVTGSHYFMVIRKKTAKEEYWPRLTKEKL</sequence>
<dbReference type="AlphaFoldDB" id="G3AUM8"/>
<dbReference type="GO" id="GO:0005829">
    <property type="term" value="C:cytosol"/>
    <property type="evidence" value="ECO:0007669"/>
    <property type="project" value="TreeGrafter"/>
</dbReference>
<feature type="domain" description="CS" evidence="2">
    <location>
        <begin position="3"/>
        <end position="100"/>
    </location>
</feature>
<comment type="similarity">
    <text evidence="1">Belongs to the p23/wos2 family.</text>
</comment>
<dbReference type="PANTHER" id="PTHR22932">
    <property type="entry name" value="TELOMERASE-BINDING PROTEIN P23 HSP90 CO-CHAPERONE"/>
    <property type="match status" value="1"/>
</dbReference>
<dbReference type="RefSeq" id="XP_007377555.1">
    <property type="nucleotide sequence ID" value="XM_007377493.1"/>
</dbReference>
<evidence type="ECO:0000259" key="2">
    <source>
        <dbReference type="PROSITE" id="PS51203"/>
    </source>
</evidence>
<protein>
    <recommendedName>
        <fullName evidence="2">CS domain-containing protein</fullName>
    </recommendedName>
</protein>
<dbReference type="PANTHER" id="PTHR22932:SF1">
    <property type="entry name" value="CO-CHAPERONE PROTEIN DAF-41"/>
    <property type="match status" value="1"/>
</dbReference>
<dbReference type="GO" id="GO:0051131">
    <property type="term" value="P:chaperone-mediated protein complex assembly"/>
    <property type="evidence" value="ECO:0007669"/>
    <property type="project" value="TreeGrafter"/>
</dbReference>
<dbReference type="Gene3D" id="2.60.40.790">
    <property type="match status" value="1"/>
</dbReference>
<dbReference type="GO" id="GO:0006457">
    <property type="term" value="P:protein folding"/>
    <property type="evidence" value="ECO:0007669"/>
    <property type="project" value="TreeGrafter"/>
</dbReference>
<keyword evidence="4" id="KW-1185">Reference proteome</keyword>
<dbReference type="CDD" id="cd06465">
    <property type="entry name" value="p23_hB-ind1_like"/>
    <property type="match status" value="1"/>
</dbReference>
<gene>
    <name evidence="3" type="ORF">SPAPADRAFT_63423</name>
</gene>
<organism evidence="4">
    <name type="scientific">Spathaspora passalidarum (strain NRRL Y-27907 / 11-Y1)</name>
    <dbReference type="NCBI Taxonomy" id="619300"/>
    <lineage>
        <taxon>Eukaryota</taxon>
        <taxon>Fungi</taxon>
        <taxon>Dikarya</taxon>
        <taxon>Ascomycota</taxon>
        <taxon>Saccharomycotina</taxon>
        <taxon>Pichiomycetes</taxon>
        <taxon>Debaryomycetaceae</taxon>
        <taxon>Spathaspora</taxon>
    </lineage>
</organism>
<dbReference type="InterPro" id="IPR045250">
    <property type="entry name" value="p23-like"/>
</dbReference>
<dbReference type="GO" id="GO:0051087">
    <property type="term" value="F:protein-folding chaperone binding"/>
    <property type="evidence" value="ECO:0007669"/>
    <property type="project" value="TreeGrafter"/>
</dbReference>
<dbReference type="SUPFAM" id="SSF49764">
    <property type="entry name" value="HSP20-like chaperones"/>
    <property type="match status" value="1"/>
</dbReference>